<feature type="compositionally biased region" description="Acidic residues" evidence="1">
    <location>
        <begin position="637"/>
        <end position="662"/>
    </location>
</feature>
<feature type="compositionally biased region" description="Basic and acidic residues" evidence="1">
    <location>
        <begin position="114"/>
        <end position="130"/>
    </location>
</feature>
<feature type="compositionally biased region" description="Basic and acidic residues" evidence="1">
    <location>
        <begin position="396"/>
        <end position="405"/>
    </location>
</feature>
<feature type="region of interest" description="Disordered" evidence="1">
    <location>
        <begin position="538"/>
        <end position="562"/>
    </location>
</feature>
<feature type="compositionally biased region" description="Acidic residues" evidence="1">
    <location>
        <begin position="474"/>
        <end position="488"/>
    </location>
</feature>
<accession>A0A167WXP0</accession>
<dbReference type="OrthoDB" id="2159786at2759"/>
<dbReference type="PROSITE" id="PS00092">
    <property type="entry name" value="N6_MTASE"/>
    <property type="match status" value="1"/>
</dbReference>
<evidence type="ECO:0000256" key="1">
    <source>
        <dbReference type="SAM" id="MobiDB-lite"/>
    </source>
</evidence>
<dbReference type="STRING" id="1081102.A0A167WXP0"/>
<dbReference type="PANTHER" id="PTHR28244">
    <property type="entry name" value="RNA POLYMERASE I-SPECIFIC TRANSCRIPTION INITIATION FACTOR RRN11"/>
    <property type="match status" value="1"/>
</dbReference>
<feature type="compositionally biased region" description="Basic residues" evidence="1">
    <location>
        <begin position="144"/>
        <end position="165"/>
    </location>
</feature>
<keyword evidence="3" id="KW-1185">Reference proteome</keyword>
<feature type="region of interest" description="Disordered" evidence="1">
    <location>
        <begin position="1"/>
        <end position="22"/>
    </location>
</feature>
<feature type="compositionally biased region" description="Acidic residues" evidence="1">
    <location>
        <begin position="374"/>
        <end position="394"/>
    </location>
</feature>
<feature type="compositionally biased region" description="Gly residues" evidence="1">
    <location>
        <begin position="343"/>
        <end position="352"/>
    </location>
</feature>
<sequence length="677" mass="75033">MSYIEPPSLNNMRKRKRKRAVRPASVAAAAARLPQGAIDPHSYGPATLRQLTLAGLTHADVLPAKVLESFPHQSLPDDWLSMLDEYPGDGDEDGNKNGDDDDDSDDNDDTGMDGWKESAHSAEDHTDDAYAIHGSAGESGADARRRHHGTAAQRKARRHLEKRRRNALRLQRAQDQQVGVLAAIVQRGLQEAEHGSGGLDGGEAPIGLARALRAFGLLVRTEIKGNSVDLRWNGYWALGAELLMRDGDDAGPTRKATTADETEQPATPARHRRWGAAANVGRVRAYYEDLIQQHPYNRLWPRSVNALTFWPALLGTELYSIHAEEQLALERLQAEGHAEDGDVYGGEDGGNPTGSYLQHEGGDRMAPSYKLGDGFEDYDDDDDNDVDEGDDTNEGIDGKTRDVQSRLRRRRGRHRLIRRARADLHRATLAQLRDLARRFDALLANPPYTTSPELLRLRGMLALYTGDVLAAEAAAEEEEEEDDDDDDDAAQRQTRRTRRTQRAAVTEHQRQRADERARARTRFARLRAVETAALTRQQRRWLRQSDEGQQHQGDNSGGGAYNGLADLVGDAYVAALARGQRRPRPRRKTTKAAKAATVRSTTKVRHQRTPSLLEEGPVDDGEGTAYAERTMGTGEDVTMEDDADADAEVEEEEEDGGDEEYDFERPVFTSLAAYGLP</sequence>
<dbReference type="GO" id="GO:0001164">
    <property type="term" value="F:RNA polymerase I core promoter sequence-specific DNA binding"/>
    <property type="evidence" value="ECO:0007669"/>
    <property type="project" value="TreeGrafter"/>
</dbReference>
<protein>
    <submittedName>
        <fullName evidence="2">NADH-ubiquinone oxidoreductase</fullName>
    </submittedName>
</protein>
<feature type="compositionally biased region" description="Basic residues" evidence="1">
    <location>
        <begin position="579"/>
        <end position="591"/>
    </location>
</feature>
<evidence type="ECO:0000313" key="3">
    <source>
        <dbReference type="Proteomes" id="UP000076874"/>
    </source>
</evidence>
<dbReference type="Proteomes" id="UP000076874">
    <property type="component" value="Unassembled WGS sequence"/>
</dbReference>
<dbReference type="GO" id="GO:0017025">
    <property type="term" value="F:TBP-class protein binding"/>
    <property type="evidence" value="ECO:0007669"/>
    <property type="project" value="TreeGrafter"/>
</dbReference>
<dbReference type="GO" id="GO:0008168">
    <property type="term" value="F:methyltransferase activity"/>
    <property type="evidence" value="ECO:0007669"/>
    <property type="project" value="InterPro"/>
</dbReference>
<feature type="compositionally biased region" description="Low complexity" evidence="1">
    <location>
        <begin position="592"/>
        <end position="601"/>
    </location>
</feature>
<feature type="region of interest" description="Disordered" evidence="1">
    <location>
        <begin position="472"/>
        <end position="518"/>
    </location>
</feature>
<feature type="compositionally biased region" description="Basic and acidic residues" evidence="1">
    <location>
        <begin position="505"/>
        <end position="518"/>
    </location>
</feature>
<feature type="compositionally biased region" description="Acidic residues" evidence="1">
    <location>
        <begin position="99"/>
        <end position="111"/>
    </location>
</feature>
<comment type="caution">
    <text evidence="2">The sequence shown here is derived from an EMBL/GenBank/DDBJ whole genome shotgun (WGS) entry which is preliminary data.</text>
</comment>
<dbReference type="InterPro" id="IPR053029">
    <property type="entry name" value="RNA_pol_I-specific_init_factor"/>
</dbReference>
<dbReference type="AlphaFoldDB" id="A0A167WXP0"/>
<dbReference type="GO" id="GO:0032259">
    <property type="term" value="P:methylation"/>
    <property type="evidence" value="ECO:0007669"/>
    <property type="project" value="InterPro"/>
</dbReference>
<keyword evidence="2" id="KW-0830">Ubiquinone</keyword>
<evidence type="ECO:0000313" key="2">
    <source>
        <dbReference type="EMBL" id="OAA64299.1"/>
    </source>
</evidence>
<gene>
    <name evidence="2" type="ORF">SPI_02946</name>
</gene>
<reference evidence="2 3" key="1">
    <citation type="journal article" date="2016" name="Genome Biol. Evol.">
        <title>Divergent and convergent evolution of fungal pathogenicity.</title>
        <authorList>
            <person name="Shang Y."/>
            <person name="Xiao G."/>
            <person name="Zheng P."/>
            <person name="Cen K."/>
            <person name="Zhan S."/>
            <person name="Wang C."/>
        </authorList>
    </citation>
    <scope>NUCLEOTIDE SEQUENCE [LARGE SCALE GENOMIC DNA]</scope>
    <source>
        <strain evidence="2 3">RCEF 264</strain>
    </source>
</reference>
<feature type="region of interest" description="Disordered" evidence="1">
    <location>
        <begin position="74"/>
        <end position="165"/>
    </location>
</feature>
<dbReference type="InterPro" id="IPR002052">
    <property type="entry name" value="DNA_methylase_N6_adenine_CS"/>
</dbReference>
<dbReference type="EMBL" id="AZHD01000004">
    <property type="protein sequence ID" value="OAA64299.1"/>
    <property type="molecule type" value="Genomic_DNA"/>
</dbReference>
<organism evidence="2 3">
    <name type="scientific">Niveomyces insectorum RCEF 264</name>
    <dbReference type="NCBI Taxonomy" id="1081102"/>
    <lineage>
        <taxon>Eukaryota</taxon>
        <taxon>Fungi</taxon>
        <taxon>Dikarya</taxon>
        <taxon>Ascomycota</taxon>
        <taxon>Pezizomycotina</taxon>
        <taxon>Sordariomycetes</taxon>
        <taxon>Hypocreomycetidae</taxon>
        <taxon>Hypocreales</taxon>
        <taxon>Cordycipitaceae</taxon>
        <taxon>Niveomyces</taxon>
    </lineage>
</organism>
<proteinExistence type="predicted"/>
<dbReference type="PANTHER" id="PTHR28244:SF1">
    <property type="entry name" value="RNA POLYMERASE I-SPECIFIC TRANSCRIPTION INITIATION FACTOR RRN11"/>
    <property type="match status" value="1"/>
</dbReference>
<feature type="compositionally biased region" description="Basic residues" evidence="1">
    <location>
        <begin position="12"/>
        <end position="21"/>
    </location>
</feature>
<dbReference type="GO" id="GO:0070860">
    <property type="term" value="C:RNA polymerase I core factor complex"/>
    <property type="evidence" value="ECO:0007669"/>
    <property type="project" value="TreeGrafter"/>
</dbReference>
<feature type="region of interest" description="Disordered" evidence="1">
    <location>
        <begin position="248"/>
        <end position="271"/>
    </location>
</feature>
<name>A0A167WXP0_9HYPO</name>
<dbReference type="GO" id="GO:0042790">
    <property type="term" value="P:nucleolar large rRNA transcription by RNA polymerase I"/>
    <property type="evidence" value="ECO:0007669"/>
    <property type="project" value="TreeGrafter"/>
</dbReference>
<feature type="region of interest" description="Disordered" evidence="1">
    <location>
        <begin position="578"/>
        <end position="662"/>
    </location>
</feature>
<feature type="region of interest" description="Disordered" evidence="1">
    <location>
        <begin position="339"/>
        <end position="408"/>
    </location>
</feature>